<dbReference type="CDD" id="cd04301">
    <property type="entry name" value="NAT_SF"/>
    <property type="match status" value="2"/>
</dbReference>
<dbReference type="EMBL" id="CP021434">
    <property type="protein sequence ID" value="ARU60715.1"/>
    <property type="molecule type" value="Genomic_DNA"/>
</dbReference>
<protein>
    <recommendedName>
        <fullName evidence="3">N-acetyltransferase domain-containing protein</fullName>
    </recommendedName>
</protein>
<dbReference type="Gene3D" id="3.40.630.30">
    <property type="match status" value="1"/>
</dbReference>
<dbReference type="Proteomes" id="UP000195437">
    <property type="component" value="Chromosome"/>
</dbReference>
<organism evidence="4 5">
    <name type="scientific">Tumebacillus avium</name>
    <dbReference type="NCBI Taxonomy" id="1903704"/>
    <lineage>
        <taxon>Bacteria</taxon>
        <taxon>Bacillati</taxon>
        <taxon>Bacillota</taxon>
        <taxon>Bacilli</taxon>
        <taxon>Bacillales</taxon>
        <taxon>Alicyclobacillaceae</taxon>
        <taxon>Tumebacillus</taxon>
    </lineage>
</organism>
<keyword evidence="5" id="KW-1185">Reference proteome</keyword>
<dbReference type="OrthoDB" id="7163760at2"/>
<proteinExistence type="predicted"/>
<dbReference type="PROSITE" id="PS51186">
    <property type="entry name" value="GNAT"/>
    <property type="match status" value="2"/>
</dbReference>
<sequence length="286" mass="32411">MTNFRIQEILIFTPEETADVARLEQLCNDAENMNLRIGTEYFSDRPGDKPFDFLYYEDGHLLGYLCWFTLDGKEAEIMGMVHPDHRRRGIFTKLLQAADQEMRLHGIESLLYVVNAKSRSGEAFAEHLGAAYRNAEYSMTLRDFQPPTTRHDALHLRTATSADFEFMVACSSQAFGDPEDWTRDLLTRTAGPKRTAYIAERDGTPIAMIRVLRSEAAIADIHGFAVLPAVQGHGYGRQILADTVQLLLQEGRTGINLDVVTENERALRLYESVGFEVSSAFRYYAR</sequence>
<dbReference type="InterPro" id="IPR050832">
    <property type="entry name" value="Bact_Acetyltransf"/>
</dbReference>
<evidence type="ECO:0000313" key="4">
    <source>
        <dbReference type="EMBL" id="ARU60715.1"/>
    </source>
</evidence>
<dbReference type="KEGG" id="tum:CBW65_06155"/>
<accession>A0A1Y0IMG5</accession>
<dbReference type="PANTHER" id="PTHR43877">
    <property type="entry name" value="AMINOALKYLPHOSPHONATE N-ACETYLTRANSFERASE-RELATED-RELATED"/>
    <property type="match status" value="1"/>
</dbReference>
<evidence type="ECO:0000313" key="5">
    <source>
        <dbReference type="Proteomes" id="UP000195437"/>
    </source>
</evidence>
<evidence type="ECO:0000256" key="2">
    <source>
        <dbReference type="ARBA" id="ARBA00023315"/>
    </source>
</evidence>
<dbReference type="RefSeq" id="WP_087456106.1">
    <property type="nucleotide sequence ID" value="NZ_CP021434.1"/>
</dbReference>
<evidence type="ECO:0000259" key="3">
    <source>
        <dbReference type="PROSITE" id="PS51186"/>
    </source>
</evidence>
<dbReference type="Pfam" id="PF00583">
    <property type="entry name" value="Acetyltransf_1"/>
    <property type="match status" value="2"/>
</dbReference>
<feature type="domain" description="N-acetyltransferase" evidence="3">
    <location>
        <begin position="7"/>
        <end position="148"/>
    </location>
</feature>
<gene>
    <name evidence="4" type="ORF">CBW65_06155</name>
</gene>
<dbReference type="GO" id="GO:0016747">
    <property type="term" value="F:acyltransferase activity, transferring groups other than amino-acyl groups"/>
    <property type="evidence" value="ECO:0007669"/>
    <property type="project" value="InterPro"/>
</dbReference>
<evidence type="ECO:0000256" key="1">
    <source>
        <dbReference type="ARBA" id="ARBA00022679"/>
    </source>
</evidence>
<dbReference type="InterPro" id="IPR000182">
    <property type="entry name" value="GNAT_dom"/>
</dbReference>
<name>A0A1Y0IMG5_9BACL</name>
<keyword evidence="1" id="KW-0808">Transferase</keyword>
<dbReference type="AlphaFoldDB" id="A0A1Y0IMG5"/>
<feature type="domain" description="N-acetyltransferase" evidence="3">
    <location>
        <begin position="154"/>
        <end position="286"/>
    </location>
</feature>
<reference evidence="5" key="1">
    <citation type="submission" date="2017-05" db="EMBL/GenBank/DDBJ databases">
        <authorList>
            <person name="Sung H."/>
        </authorList>
    </citation>
    <scope>NUCLEOTIDE SEQUENCE [LARGE SCALE GENOMIC DNA]</scope>
    <source>
        <strain evidence="5">AR23208</strain>
    </source>
</reference>
<dbReference type="InterPro" id="IPR016181">
    <property type="entry name" value="Acyl_CoA_acyltransferase"/>
</dbReference>
<dbReference type="SUPFAM" id="SSF55729">
    <property type="entry name" value="Acyl-CoA N-acyltransferases (Nat)"/>
    <property type="match status" value="2"/>
</dbReference>
<keyword evidence="2" id="KW-0012">Acyltransferase</keyword>